<sequence length="154" mass="17028">MSRHQVGDLTVLKGTIAQTLLWQSPAFAQYGYRHSPEEVRDEPALEQVLGDVCVILDAAENRSSFAEDEAAALRGFIDETADNGQTVVVFFRGLDLSGTGGVWRSRVRGSAIAGQRDGWRQLGLEALSYLVLTATLVYLEFAPHLDWDHANYMD</sequence>
<protein>
    <submittedName>
        <fullName evidence="1">Uncharacterized protein</fullName>
    </submittedName>
</protein>
<dbReference type="Proteomes" id="UP001500280">
    <property type="component" value="Unassembled WGS sequence"/>
</dbReference>
<dbReference type="RefSeq" id="WP_344164918.1">
    <property type="nucleotide sequence ID" value="NZ_BAAANF010000031.1"/>
</dbReference>
<dbReference type="EMBL" id="BAAANF010000031">
    <property type="protein sequence ID" value="GAA1719194.1"/>
    <property type="molecule type" value="Genomic_DNA"/>
</dbReference>
<evidence type="ECO:0000313" key="1">
    <source>
        <dbReference type="EMBL" id="GAA1719194.1"/>
    </source>
</evidence>
<gene>
    <name evidence="1" type="ORF">GCM10009745_80190</name>
</gene>
<keyword evidence="2" id="KW-1185">Reference proteome</keyword>
<accession>A0ABP4V9L0</accession>
<organism evidence="1 2">
    <name type="scientific">Kribbella yunnanensis</name>
    <dbReference type="NCBI Taxonomy" id="190194"/>
    <lineage>
        <taxon>Bacteria</taxon>
        <taxon>Bacillati</taxon>
        <taxon>Actinomycetota</taxon>
        <taxon>Actinomycetes</taxon>
        <taxon>Propionibacteriales</taxon>
        <taxon>Kribbellaceae</taxon>
        <taxon>Kribbella</taxon>
    </lineage>
</organism>
<name>A0ABP4V9L0_9ACTN</name>
<proteinExistence type="predicted"/>
<reference evidence="2" key="1">
    <citation type="journal article" date="2019" name="Int. J. Syst. Evol. Microbiol.">
        <title>The Global Catalogue of Microorganisms (GCM) 10K type strain sequencing project: providing services to taxonomists for standard genome sequencing and annotation.</title>
        <authorList>
            <consortium name="The Broad Institute Genomics Platform"/>
            <consortium name="The Broad Institute Genome Sequencing Center for Infectious Disease"/>
            <person name="Wu L."/>
            <person name="Ma J."/>
        </authorList>
    </citation>
    <scope>NUCLEOTIDE SEQUENCE [LARGE SCALE GENOMIC DNA]</scope>
    <source>
        <strain evidence="2">JCM 14307</strain>
    </source>
</reference>
<evidence type="ECO:0000313" key="2">
    <source>
        <dbReference type="Proteomes" id="UP001500280"/>
    </source>
</evidence>
<comment type="caution">
    <text evidence="1">The sequence shown here is derived from an EMBL/GenBank/DDBJ whole genome shotgun (WGS) entry which is preliminary data.</text>
</comment>